<keyword evidence="4 6" id="KW-1133">Transmembrane helix</keyword>
<evidence type="ECO:0000256" key="3">
    <source>
        <dbReference type="ARBA" id="ARBA00022692"/>
    </source>
</evidence>
<comment type="caution">
    <text evidence="8">The sequence shown here is derived from an EMBL/GenBank/DDBJ whole genome shotgun (WGS) entry which is preliminary data.</text>
</comment>
<sequence length="439" mass="47211">MVVLTLAGSTAALLVDHDTGRIGHESALMSLVAVSLAATILLHGLLLGRPMTVAHGATAAAAVTLGAFAVLIGHPADGWICLVLAAAMLVRPRASKAQPGALPAVSTLVNRTTRDPLAPFAMCSDKSYVFSADGTAALAYRALAGMAVVSGDPIGNRARYGEVVATFAALCRARGWRMVVLGASERRLTLWRDRAVTGSRLRAIPIGRDVVVDVNDFDLVGRRRRNLRQAVQRTHNAGVSTEVVAESDIDGVVRAELLDVMQQSGKAVTAERGFSMMLGGTLSGRYPGVLLIYGRDRAGRIQAFQRYASAGGGSELSLDLPWRRSGAPNGIDERLTVDMITWARSHKGERVSLAFAPFPELFSDDRSGEVIVRALRTFAHVGDRLIKLESLYRYVRKFDAMAERRYVLLPLIDVIPAAAALLTLELTPHRSTHLTSAFR</sequence>
<feature type="transmembrane region" description="Helical" evidence="6">
    <location>
        <begin position="27"/>
        <end position="47"/>
    </location>
</feature>
<dbReference type="GO" id="GO:0005886">
    <property type="term" value="C:plasma membrane"/>
    <property type="evidence" value="ECO:0007669"/>
    <property type="project" value="UniProtKB-SubCell"/>
</dbReference>
<organism evidence="8 9">
    <name type="scientific">Mycolicibacterium peregrinum</name>
    <name type="common">Mycobacterium peregrinum</name>
    <dbReference type="NCBI Taxonomy" id="43304"/>
    <lineage>
        <taxon>Bacteria</taxon>
        <taxon>Bacillati</taxon>
        <taxon>Actinomycetota</taxon>
        <taxon>Actinomycetes</taxon>
        <taxon>Mycobacteriales</taxon>
        <taxon>Mycobacteriaceae</taxon>
        <taxon>Mycolicibacterium</taxon>
    </lineage>
</organism>
<evidence type="ECO:0000256" key="6">
    <source>
        <dbReference type="SAM" id="Phobius"/>
    </source>
</evidence>
<keyword evidence="5 6" id="KW-0472">Membrane</keyword>
<dbReference type="PANTHER" id="PTHR34697">
    <property type="entry name" value="PHOSPHATIDYLGLYCEROL LYSYLTRANSFERASE"/>
    <property type="match status" value="1"/>
</dbReference>
<keyword evidence="2" id="KW-1003">Cell membrane</keyword>
<feature type="transmembrane region" description="Helical" evidence="6">
    <location>
        <begin position="59"/>
        <end position="90"/>
    </location>
</feature>
<name>A0A1A1ZDC9_MYCPR</name>
<dbReference type="InterPro" id="IPR051211">
    <property type="entry name" value="PG_lysyltransferase"/>
</dbReference>
<comment type="subcellular location">
    <subcellularLocation>
        <location evidence="1">Cell membrane</location>
        <topology evidence="1">Multi-pass membrane protein</topology>
    </subcellularLocation>
</comment>
<dbReference type="InterPro" id="IPR024320">
    <property type="entry name" value="LPG_synthase_C"/>
</dbReference>
<dbReference type="GO" id="GO:0016755">
    <property type="term" value="F:aminoacyltransferase activity"/>
    <property type="evidence" value="ECO:0007669"/>
    <property type="project" value="TreeGrafter"/>
</dbReference>
<evidence type="ECO:0000256" key="1">
    <source>
        <dbReference type="ARBA" id="ARBA00004651"/>
    </source>
</evidence>
<accession>A0A1A1ZDC9</accession>
<dbReference type="AlphaFoldDB" id="A0A1A1ZDC9"/>
<gene>
    <name evidence="8" type="ORF">A5779_22935</name>
</gene>
<dbReference type="EMBL" id="LZSY01000080">
    <property type="protein sequence ID" value="OBB92006.1"/>
    <property type="molecule type" value="Genomic_DNA"/>
</dbReference>
<feature type="domain" description="Phosphatidylglycerol lysyltransferase C-terminal" evidence="7">
    <location>
        <begin position="108"/>
        <end position="408"/>
    </location>
</feature>
<dbReference type="PANTHER" id="PTHR34697:SF2">
    <property type="entry name" value="PHOSPHATIDYLGLYCEROL LYSYLTRANSFERASE"/>
    <property type="match status" value="1"/>
</dbReference>
<reference evidence="9" key="1">
    <citation type="submission" date="2016-06" db="EMBL/GenBank/DDBJ databases">
        <authorList>
            <person name="Sutton G."/>
            <person name="Brinkac L."/>
            <person name="Sanka R."/>
            <person name="Adams M."/>
            <person name="Lau E."/>
            <person name="Mehaffy C."/>
            <person name="Tameris M."/>
            <person name="Hatherill M."/>
            <person name="Hanekom W."/>
            <person name="Mahomed H."/>
            <person name="Mcshane H."/>
        </authorList>
    </citation>
    <scope>NUCLEOTIDE SEQUENCE [LARGE SCALE GENOMIC DNA]</scope>
    <source>
        <strain evidence="9">852002-10433_SCH5171157</strain>
    </source>
</reference>
<evidence type="ECO:0000259" key="7">
    <source>
        <dbReference type="Pfam" id="PF09924"/>
    </source>
</evidence>
<dbReference type="Pfam" id="PF09924">
    <property type="entry name" value="LPG_synthase_C"/>
    <property type="match status" value="1"/>
</dbReference>
<keyword evidence="3 6" id="KW-0812">Transmembrane</keyword>
<evidence type="ECO:0000313" key="9">
    <source>
        <dbReference type="Proteomes" id="UP000094008"/>
    </source>
</evidence>
<evidence type="ECO:0000313" key="8">
    <source>
        <dbReference type="EMBL" id="OBB92006.1"/>
    </source>
</evidence>
<dbReference type="Proteomes" id="UP000094008">
    <property type="component" value="Unassembled WGS sequence"/>
</dbReference>
<protein>
    <recommendedName>
        <fullName evidence="7">Phosphatidylglycerol lysyltransferase C-terminal domain-containing protein</fullName>
    </recommendedName>
</protein>
<proteinExistence type="predicted"/>
<dbReference type="GO" id="GO:0055091">
    <property type="term" value="P:phospholipid homeostasis"/>
    <property type="evidence" value="ECO:0007669"/>
    <property type="project" value="TreeGrafter"/>
</dbReference>
<evidence type="ECO:0000256" key="4">
    <source>
        <dbReference type="ARBA" id="ARBA00022989"/>
    </source>
</evidence>
<evidence type="ECO:0000256" key="5">
    <source>
        <dbReference type="ARBA" id="ARBA00023136"/>
    </source>
</evidence>
<evidence type="ECO:0000256" key="2">
    <source>
        <dbReference type="ARBA" id="ARBA00022475"/>
    </source>
</evidence>